<dbReference type="EMBL" id="KQ760706">
    <property type="protein sequence ID" value="OAD59316.1"/>
    <property type="molecule type" value="Genomic_DNA"/>
</dbReference>
<dbReference type="Proteomes" id="UP000250275">
    <property type="component" value="Unassembled WGS sequence"/>
</dbReference>
<keyword evidence="2" id="KW-1185">Reference proteome</keyword>
<gene>
    <name evidence="1" type="ORF">WN48_08956</name>
</gene>
<sequence length="84" mass="9181">MLLAEILEKNRPPLCKMSSDQQWKSVIKIKQQLITAGAKVREPSSQVRHLEHGLKLDLDMSVSLGTGWIFPMGLVAGVKGVANG</sequence>
<accession>A0A310SSX8</accession>
<proteinExistence type="predicted"/>
<dbReference type="AlphaFoldDB" id="A0A310SSX8"/>
<name>A0A310SSX8_9HYME</name>
<reference evidence="1 2" key="1">
    <citation type="submission" date="2015-07" db="EMBL/GenBank/DDBJ databases">
        <title>The genome of Eufriesea mexicana.</title>
        <authorList>
            <person name="Pan H."/>
            <person name="Kapheim K."/>
        </authorList>
    </citation>
    <scope>NUCLEOTIDE SEQUENCE [LARGE SCALE GENOMIC DNA]</scope>
    <source>
        <strain evidence="1">0111107269</strain>
        <tissue evidence="1">Whole body</tissue>
    </source>
</reference>
<protein>
    <submittedName>
        <fullName evidence="1">Uncharacterized protein</fullName>
    </submittedName>
</protein>
<organism evidence="1 2">
    <name type="scientific">Eufriesea mexicana</name>
    <dbReference type="NCBI Taxonomy" id="516756"/>
    <lineage>
        <taxon>Eukaryota</taxon>
        <taxon>Metazoa</taxon>
        <taxon>Ecdysozoa</taxon>
        <taxon>Arthropoda</taxon>
        <taxon>Hexapoda</taxon>
        <taxon>Insecta</taxon>
        <taxon>Pterygota</taxon>
        <taxon>Neoptera</taxon>
        <taxon>Endopterygota</taxon>
        <taxon>Hymenoptera</taxon>
        <taxon>Apocrita</taxon>
        <taxon>Aculeata</taxon>
        <taxon>Apoidea</taxon>
        <taxon>Anthophila</taxon>
        <taxon>Apidae</taxon>
        <taxon>Eufriesea</taxon>
    </lineage>
</organism>
<evidence type="ECO:0000313" key="1">
    <source>
        <dbReference type="EMBL" id="OAD59316.1"/>
    </source>
</evidence>
<evidence type="ECO:0000313" key="2">
    <source>
        <dbReference type="Proteomes" id="UP000250275"/>
    </source>
</evidence>